<organism evidence="1 2">
    <name type="scientific">Colwellia psychrerythraea</name>
    <name type="common">Vibrio psychroerythus</name>
    <dbReference type="NCBI Taxonomy" id="28229"/>
    <lineage>
        <taxon>Bacteria</taxon>
        <taxon>Pseudomonadati</taxon>
        <taxon>Pseudomonadota</taxon>
        <taxon>Gammaproteobacteria</taxon>
        <taxon>Alteromonadales</taxon>
        <taxon>Colwelliaceae</taxon>
        <taxon>Colwellia</taxon>
    </lineage>
</organism>
<dbReference type="RefSeq" id="WP_033081629.1">
    <property type="nucleotide sequence ID" value="NZ_JQEC01000015.1"/>
</dbReference>
<dbReference type="EMBL" id="JQEC01000015">
    <property type="protein sequence ID" value="KGJ95174.1"/>
    <property type="molecule type" value="Genomic_DNA"/>
</dbReference>
<reference evidence="1 2" key="1">
    <citation type="submission" date="2014-08" db="EMBL/GenBank/DDBJ databases">
        <title>Genomic and Phenotypic Diversity of Colwellia psychrerythraea strains from Disparate Marine Basins.</title>
        <authorList>
            <person name="Techtmann S.M."/>
            <person name="Stelling S.C."/>
            <person name="Utturkar S.M."/>
            <person name="Alshibli N."/>
            <person name="Harris A."/>
            <person name="Brown S.D."/>
            <person name="Hazen T.C."/>
        </authorList>
    </citation>
    <scope>NUCLEOTIDE SEQUENCE [LARGE SCALE GENOMIC DNA]</scope>
    <source>
        <strain evidence="1 2">GAB14E</strain>
    </source>
</reference>
<proteinExistence type="predicted"/>
<evidence type="ECO:0000313" key="1">
    <source>
        <dbReference type="EMBL" id="KGJ95174.1"/>
    </source>
</evidence>
<accession>A0A099KWS4</accession>
<dbReference type="OrthoDB" id="6228513at2"/>
<gene>
    <name evidence="1" type="ORF">GAB14E_1956</name>
</gene>
<name>A0A099KWS4_COLPS</name>
<dbReference type="PATRIC" id="fig|28229.3.peg.1563"/>
<dbReference type="AlphaFoldDB" id="A0A099KWS4"/>
<dbReference type="Proteomes" id="UP000029868">
    <property type="component" value="Unassembled WGS sequence"/>
</dbReference>
<evidence type="ECO:0000313" key="2">
    <source>
        <dbReference type="Proteomes" id="UP000029868"/>
    </source>
</evidence>
<comment type="caution">
    <text evidence="1">The sequence shown here is derived from an EMBL/GenBank/DDBJ whole genome shotgun (WGS) entry which is preliminary data.</text>
</comment>
<sequence>MRIKLTQDLVCGNDTFLTGEEYEAVLILPRSTTVEFVADSGKKVRAFSYEYVKVTPASDI</sequence>
<protein>
    <submittedName>
        <fullName evidence="1">Uncharacterized protein</fullName>
    </submittedName>
</protein>